<evidence type="ECO:0000313" key="1">
    <source>
        <dbReference type="EMBL" id="KAK8770837.1"/>
    </source>
</evidence>
<dbReference type="EMBL" id="JARKHS020020497">
    <property type="protein sequence ID" value="KAK8770837.1"/>
    <property type="molecule type" value="Genomic_DNA"/>
</dbReference>
<accession>A0AAQ4E7W5</accession>
<keyword evidence="2" id="KW-1185">Reference proteome</keyword>
<organism evidence="1 2">
    <name type="scientific">Amblyomma americanum</name>
    <name type="common">Lone star tick</name>
    <dbReference type="NCBI Taxonomy" id="6943"/>
    <lineage>
        <taxon>Eukaryota</taxon>
        <taxon>Metazoa</taxon>
        <taxon>Ecdysozoa</taxon>
        <taxon>Arthropoda</taxon>
        <taxon>Chelicerata</taxon>
        <taxon>Arachnida</taxon>
        <taxon>Acari</taxon>
        <taxon>Parasitiformes</taxon>
        <taxon>Ixodida</taxon>
        <taxon>Ixodoidea</taxon>
        <taxon>Ixodidae</taxon>
        <taxon>Amblyomminae</taxon>
        <taxon>Amblyomma</taxon>
    </lineage>
</organism>
<dbReference type="AlphaFoldDB" id="A0AAQ4E7W5"/>
<dbReference type="Proteomes" id="UP001321473">
    <property type="component" value="Unassembled WGS sequence"/>
</dbReference>
<gene>
    <name evidence="1" type="ORF">V5799_012698</name>
</gene>
<proteinExistence type="predicted"/>
<reference evidence="1 2" key="1">
    <citation type="journal article" date="2023" name="Arcadia Sci">
        <title>De novo assembly of a long-read Amblyomma americanum tick genome.</title>
        <authorList>
            <person name="Chou S."/>
            <person name="Poskanzer K.E."/>
            <person name="Rollins M."/>
            <person name="Thuy-Boun P.S."/>
        </authorList>
    </citation>
    <scope>NUCLEOTIDE SEQUENCE [LARGE SCALE GENOMIC DNA]</scope>
    <source>
        <strain evidence="1">F_SG_1</strain>
        <tissue evidence="1">Salivary glands</tissue>
    </source>
</reference>
<comment type="caution">
    <text evidence="1">The sequence shown here is derived from an EMBL/GenBank/DDBJ whole genome shotgun (WGS) entry which is preliminary data.</text>
</comment>
<evidence type="ECO:0000313" key="2">
    <source>
        <dbReference type="Proteomes" id="UP001321473"/>
    </source>
</evidence>
<name>A0AAQ4E7W5_AMBAM</name>
<sequence>MLIKIFRAAEVVPVAEEANFDVLRESQGNEALVVDTASAPAIASFHRPSETGMVPEQAVALGTPAHVDAATNIVSCHLPVETSLVMNEAMAWDTPAHATATLTMSCQQTAASNLPAVPATAVSSLANVATATPMASCGISAASDLLVNPAMVVGTPADAQQLGRAAPKKPAARVSKTLGVPVVGSGFGTPGEDGQVQLGNGVQVSADVWAALMMQTTDAAFCKRLAVALWGVEVLPNATSLGSRAIKIMQRARRWCIPLFHL</sequence>
<protein>
    <submittedName>
        <fullName evidence="1">Uncharacterized protein</fullName>
    </submittedName>
</protein>